<comment type="caution">
    <text evidence="4">The sequence shown here is derived from an EMBL/GenBank/DDBJ whole genome shotgun (WGS) entry which is preliminary data.</text>
</comment>
<proteinExistence type="inferred from homology"/>
<dbReference type="InterPro" id="IPR027443">
    <property type="entry name" value="IPNS-like_sf"/>
</dbReference>
<dbReference type="SUPFAM" id="SSF51197">
    <property type="entry name" value="Clavaminate synthase-like"/>
    <property type="match status" value="1"/>
</dbReference>
<dbReference type="PANTHER" id="PTHR12366:SF32">
    <property type="entry name" value="ASPARTATE BETA-HYDROXYLASE ISOFORM X1"/>
    <property type="match status" value="1"/>
</dbReference>
<organism evidence="4 5">
    <name type="scientific">Chrysophaeum taylorii</name>
    <dbReference type="NCBI Taxonomy" id="2483200"/>
    <lineage>
        <taxon>Eukaryota</taxon>
        <taxon>Sar</taxon>
        <taxon>Stramenopiles</taxon>
        <taxon>Ochrophyta</taxon>
        <taxon>Pelagophyceae</taxon>
        <taxon>Pelagomonadales</taxon>
        <taxon>Pelagomonadaceae</taxon>
        <taxon>Chrysophaeum</taxon>
    </lineage>
</organism>
<feature type="domain" description="Aspartyl/asparaginy/proline hydroxylase" evidence="3">
    <location>
        <begin position="320"/>
        <end position="476"/>
    </location>
</feature>
<feature type="repeat" description="TPR" evidence="2">
    <location>
        <begin position="224"/>
        <end position="257"/>
    </location>
</feature>
<dbReference type="Gene3D" id="2.60.120.330">
    <property type="entry name" value="B-lactam Antibiotic, Isopenicillin N Synthase, Chain"/>
    <property type="match status" value="1"/>
</dbReference>
<dbReference type="Gene3D" id="1.25.40.10">
    <property type="entry name" value="Tetratricopeptide repeat domain"/>
    <property type="match status" value="1"/>
</dbReference>
<accession>A0AAD7XFM0</accession>
<evidence type="ECO:0000259" key="3">
    <source>
        <dbReference type="Pfam" id="PF05118"/>
    </source>
</evidence>
<dbReference type="PROSITE" id="PS50005">
    <property type="entry name" value="TPR"/>
    <property type="match status" value="1"/>
</dbReference>
<evidence type="ECO:0000313" key="4">
    <source>
        <dbReference type="EMBL" id="KAJ8599487.1"/>
    </source>
</evidence>
<dbReference type="EMBL" id="JAQMWT010000558">
    <property type="protein sequence ID" value="KAJ8599487.1"/>
    <property type="molecule type" value="Genomic_DNA"/>
</dbReference>
<dbReference type="InterPro" id="IPR019734">
    <property type="entry name" value="TPR_rpt"/>
</dbReference>
<keyword evidence="5" id="KW-1185">Reference proteome</keyword>
<dbReference type="SUPFAM" id="SSF48452">
    <property type="entry name" value="TPR-like"/>
    <property type="match status" value="1"/>
</dbReference>
<reference evidence="4" key="1">
    <citation type="submission" date="2023-01" db="EMBL/GenBank/DDBJ databases">
        <title>Metagenome sequencing of chrysophaentin producing Chrysophaeum taylorii.</title>
        <authorList>
            <person name="Davison J."/>
            <person name="Bewley C."/>
        </authorList>
    </citation>
    <scope>NUCLEOTIDE SEQUENCE</scope>
    <source>
        <strain evidence="4">NIES-1699</strain>
    </source>
</reference>
<dbReference type="InterPro" id="IPR007803">
    <property type="entry name" value="Asp/Arg/Pro-Hydrxlase"/>
</dbReference>
<dbReference type="GO" id="GO:0005783">
    <property type="term" value="C:endoplasmic reticulum"/>
    <property type="evidence" value="ECO:0007669"/>
    <property type="project" value="TreeGrafter"/>
</dbReference>
<dbReference type="InterPro" id="IPR039038">
    <property type="entry name" value="ASPH"/>
</dbReference>
<sequence>MKIFVSLDDDDGKKPFVLAMTLAETTWASRPVWRLGRAFSKKLVPPEPVSLFLEGAELLGSAPVGVALRDGAQVVAKRSEALAELEAASLLRALSNNPAEAGRRAADRATAALRVGDFNEALAVADAAIARCCCCLVENSSPEETKEGGRELGLALCFARAAALDGLGKPAATAYRVARRLCDARSDQWGTISHNLVLVLARHDDRAVALDVAKEVASRRPESADAAYDVATLATSLGRYDEARTAFRAALRADPTHAPSYVGLIAATEDNTAEAVAAAAIRNDVAWSDPRQRPQFWFPGLRATPWWDPALFWFVPYLERNVGTIRAEWLAANRPGREVGDRAGFAHDGTLKLRGSWTEHVFFPPSSTPLFPETKKILDRITEATGAAQIGCGETLFSTLAPGTRLRPHCGSTNARLTLHLGVVVPAGDLTTITCGGETRRWVQDKAIVFDDSFEHEVSHNADTPRTVLLMNFWHPQIPPNLRRDPNWRSQAKHGALLQTYIY</sequence>
<keyword evidence="2" id="KW-0802">TPR repeat</keyword>
<dbReference type="InterPro" id="IPR011990">
    <property type="entry name" value="TPR-like_helical_dom_sf"/>
</dbReference>
<protein>
    <recommendedName>
        <fullName evidence="3">Aspartyl/asparaginy/proline hydroxylase domain-containing protein</fullName>
    </recommendedName>
</protein>
<gene>
    <name evidence="4" type="ORF">CTAYLR_010440</name>
</gene>
<evidence type="ECO:0000313" key="5">
    <source>
        <dbReference type="Proteomes" id="UP001230188"/>
    </source>
</evidence>
<comment type="similarity">
    <text evidence="1">Belongs to the aspartyl/asparaginyl beta-hydroxylase family.</text>
</comment>
<dbReference type="Proteomes" id="UP001230188">
    <property type="component" value="Unassembled WGS sequence"/>
</dbReference>
<dbReference type="Pfam" id="PF05118">
    <property type="entry name" value="Asp_Arg_Hydrox"/>
    <property type="match status" value="1"/>
</dbReference>
<dbReference type="GO" id="GO:0062101">
    <property type="term" value="F:peptidyl-aspartic acid 3-dioxygenase activity"/>
    <property type="evidence" value="ECO:0007669"/>
    <property type="project" value="InterPro"/>
</dbReference>
<dbReference type="Pfam" id="PF14559">
    <property type="entry name" value="TPR_19"/>
    <property type="match status" value="1"/>
</dbReference>
<evidence type="ECO:0000256" key="2">
    <source>
        <dbReference type="PROSITE-ProRule" id="PRU00339"/>
    </source>
</evidence>
<dbReference type="AlphaFoldDB" id="A0AAD7XFM0"/>
<evidence type="ECO:0000256" key="1">
    <source>
        <dbReference type="ARBA" id="ARBA00007730"/>
    </source>
</evidence>
<dbReference type="PANTHER" id="PTHR12366">
    <property type="entry name" value="ASPARTYL/ASPARAGINYL BETA-HYDROXYLASE"/>
    <property type="match status" value="1"/>
</dbReference>
<name>A0AAD7XFM0_9STRA</name>